<evidence type="ECO:0000256" key="2">
    <source>
        <dbReference type="ARBA" id="ARBA00022801"/>
    </source>
</evidence>
<name>A0A7C3RAI3_ARCFL</name>
<comment type="similarity">
    <text evidence="4">Belongs to the DtdA deacylase family.</text>
</comment>
<dbReference type="Gene3D" id="3.40.50.10700">
    <property type="entry name" value="AF0625-like"/>
    <property type="match status" value="1"/>
</dbReference>
<dbReference type="GO" id="GO:0008270">
    <property type="term" value="F:zinc ion binding"/>
    <property type="evidence" value="ECO:0007669"/>
    <property type="project" value="UniProtKB-UniRule"/>
</dbReference>
<sequence>MKLVVCSEGDRAGQNIKDFLLTFADFEERIAGEFRLYLSDEFCIAETKERLIYADYIDLKLAKYVDFEEILFASRHSSKDGRKIFTVHVSGNAGTADFGGKPYSLAKPSPHTMKNYVLALKERIDRKPDFEFTMEVTHHGPSEISRPSAFYEIGSTEEEWKDREAAEIVAESMVEAIKSERRDWNVAVGVGGTHYAPRQTEIILSTTFTFGHNFAKYTFDHLNARFLAEAVKLSEAKYIIIDEKSVNSAVKEIVSEAAEMADVEVLKSKKVKMNFTLLP</sequence>
<dbReference type="Gene3D" id="3.40.630.50">
    <property type="entry name" value="AF0625-like"/>
    <property type="match status" value="1"/>
</dbReference>
<dbReference type="InterPro" id="IPR018033">
    <property type="entry name" value="Deacylase_DtdA_archaea"/>
</dbReference>
<reference evidence="5" key="1">
    <citation type="journal article" date="2020" name="mSystems">
        <title>Genome- and Community-Level Interaction Insights into Carbon Utilization and Element Cycling Functions of Hydrothermarchaeota in Hydrothermal Sediment.</title>
        <authorList>
            <person name="Zhou Z."/>
            <person name="Liu Y."/>
            <person name="Xu W."/>
            <person name="Pan J."/>
            <person name="Luo Z.H."/>
            <person name="Li M."/>
        </authorList>
    </citation>
    <scope>NUCLEOTIDE SEQUENCE [LARGE SCALE GENOMIC DNA]</scope>
    <source>
        <strain evidence="5">SpSt-87</strain>
    </source>
</reference>
<keyword evidence="3 4" id="KW-0862">Zinc</keyword>
<dbReference type="HAMAP" id="MF_00562">
    <property type="entry name" value="Deacylase_DtdA"/>
    <property type="match status" value="1"/>
</dbReference>
<keyword evidence="2 4" id="KW-0378">Hydrolase</keyword>
<dbReference type="PANTHER" id="PTHR34667:SF1">
    <property type="entry name" value="D-AMINOACYL-TRNA DEACYLASE"/>
    <property type="match status" value="1"/>
</dbReference>
<comment type="subunit">
    <text evidence="4">Monomer.</text>
</comment>
<comment type="caution">
    <text evidence="5">The sequence shown here is derived from an EMBL/GenBank/DDBJ whole genome shotgun (WGS) entry which is preliminary data.</text>
</comment>
<comment type="catalytic activity">
    <reaction evidence="4">
        <text>a D-aminoacyl-tRNA + H2O = a tRNA + a D-alpha-amino acid + H(+)</text>
        <dbReference type="Rhea" id="RHEA:13953"/>
        <dbReference type="Rhea" id="RHEA-COMP:10123"/>
        <dbReference type="Rhea" id="RHEA-COMP:10124"/>
        <dbReference type="ChEBI" id="CHEBI:15377"/>
        <dbReference type="ChEBI" id="CHEBI:15378"/>
        <dbReference type="ChEBI" id="CHEBI:59871"/>
        <dbReference type="ChEBI" id="CHEBI:78442"/>
        <dbReference type="ChEBI" id="CHEBI:79333"/>
        <dbReference type="EC" id="3.1.1.96"/>
    </reaction>
</comment>
<keyword evidence="1 4" id="KW-0479">Metal-binding</keyword>
<dbReference type="NCBIfam" id="NF003072">
    <property type="entry name" value="PRK03995.1-4"/>
    <property type="match status" value="1"/>
</dbReference>
<organism evidence="5">
    <name type="scientific">Archaeoglobus fulgidus</name>
    <dbReference type="NCBI Taxonomy" id="2234"/>
    <lineage>
        <taxon>Archaea</taxon>
        <taxon>Methanobacteriati</taxon>
        <taxon>Methanobacteriota</taxon>
        <taxon>Archaeoglobi</taxon>
        <taxon>Archaeoglobales</taxon>
        <taxon>Archaeoglobaceae</taxon>
        <taxon>Archaeoglobus</taxon>
    </lineage>
</organism>
<dbReference type="PANTHER" id="PTHR34667">
    <property type="entry name" value="D-AMINOACYL-TRNA DEACYLASE"/>
    <property type="match status" value="1"/>
</dbReference>
<evidence type="ECO:0000256" key="4">
    <source>
        <dbReference type="HAMAP-Rule" id="MF_00562"/>
    </source>
</evidence>
<comment type="function">
    <text evidence="4">D-aminoacyl-tRNA deacylase with broad substrate specificity. By recycling D-aminoacyl-tRNA to D-amino acids and free tRNA molecules, this enzyme counteracts the toxicity associated with the formation of D-aminoacyl-tRNA entities in vivo.</text>
</comment>
<evidence type="ECO:0000313" key="5">
    <source>
        <dbReference type="EMBL" id="HFW31684.1"/>
    </source>
</evidence>
<dbReference type="EC" id="3.1.1.96" evidence="4"/>
<gene>
    <name evidence="4" type="primary">dtdA</name>
    <name evidence="5" type="ORF">ENW66_01835</name>
</gene>
<protein>
    <recommendedName>
        <fullName evidence="4">D-aminoacyl-tRNA deacylase</fullName>
        <ecNumber evidence="4">3.1.1.96</ecNumber>
    </recommendedName>
</protein>
<dbReference type="AlphaFoldDB" id="A0A7C3RAI3"/>
<dbReference type="PIRSF" id="PIRSF016210">
    <property type="entry name" value="UCP016210"/>
    <property type="match status" value="1"/>
</dbReference>
<dbReference type="SUPFAM" id="SSF142535">
    <property type="entry name" value="AF0625-like"/>
    <property type="match status" value="1"/>
</dbReference>
<dbReference type="EMBL" id="DTLB01000008">
    <property type="protein sequence ID" value="HFW31684.1"/>
    <property type="molecule type" value="Genomic_DNA"/>
</dbReference>
<comment type="cofactor">
    <cofactor evidence="4">
        <name>Zn(2+)</name>
        <dbReference type="ChEBI" id="CHEBI:29105"/>
    </cofactor>
    <text evidence="4">Binds 2 Zn(2+) ions per subunit.</text>
</comment>
<dbReference type="InterPro" id="IPR007508">
    <property type="entry name" value="DtdA"/>
</dbReference>
<evidence type="ECO:0000256" key="1">
    <source>
        <dbReference type="ARBA" id="ARBA00022723"/>
    </source>
</evidence>
<dbReference type="GO" id="GO:0019478">
    <property type="term" value="P:D-amino acid catabolic process"/>
    <property type="evidence" value="ECO:0007669"/>
    <property type="project" value="UniProtKB-UniRule"/>
</dbReference>
<comment type="catalytic activity">
    <reaction evidence="4">
        <text>glycyl-tRNA(Ala) + H2O = tRNA(Ala) + glycine + H(+)</text>
        <dbReference type="Rhea" id="RHEA:53744"/>
        <dbReference type="Rhea" id="RHEA-COMP:9657"/>
        <dbReference type="Rhea" id="RHEA-COMP:13640"/>
        <dbReference type="ChEBI" id="CHEBI:15377"/>
        <dbReference type="ChEBI" id="CHEBI:15378"/>
        <dbReference type="ChEBI" id="CHEBI:57305"/>
        <dbReference type="ChEBI" id="CHEBI:78442"/>
        <dbReference type="ChEBI" id="CHEBI:78522"/>
        <dbReference type="EC" id="3.1.1.96"/>
    </reaction>
</comment>
<evidence type="ECO:0000256" key="3">
    <source>
        <dbReference type="ARBA" id="ARBA00022833"/>
    </source>
</evidence>
<dbReference type="Pfam" id="PF04414">
    <property type="entry name" value="tRNA_deacylase"/>
    <property type="match status" value="1"/>
</dbReference>
<accession>A0A7C3RAI3</accession>
<dbReference type="GO" id="GO:0051499">
    <property type="term" value="F:D-aminoacyl-tRNA deacylase activity"/>
    <property type="evidence" value="ECO:0007669"/>
    <property type="project" value="UniProtKB-UniRule"/>
</dbReference>
<proteinExistence type="inferred from homology"/>